<evidence type="ECO:0000259" key="1">
    <source>
        <dbReference type="PROSITE" id="PS51229"/>
    </source>
</evidence>
<dbReference type="InterPro" id="IPR005176">
    <property type="entry name" value="PONY_dom"/>
</dbReference>
<proteinExistence type="predicted"/>
<name>A0A0F9PVN5_9ZZZZ</name>
<feature type="domain" description="DCUN1" evidence="1">
    <location>
        <begin position="1"/>
        <end position="19"/>
    </location>
</feature>
<comment type="caution">
    <text evidence="2">The sequence shown here is derived from an EMBL/GenBank/DDBJ whole genome shotgun (WGS) entry which is preliminary data.</text>
</comment>
<gene>
    <name evidence="2" type="ORF">LCGC14_0851040</name>
</gene>
<reference evidence="2" key="1">
    <citation type="journal article" date="2015" name="Nature">
        <title>Complex archaea that bridge the gap between prokaryotes and eukaryotes.</title>
        <authorList>
            <person name="Spang A."/>
            <person name="Saw J.H."/>
            <person name="Jorgensen S.L."/>
            <person name="Zaremba-Niedzwiedzka K."/>
            <person name="Martijn J."/>
            <person name="Lind A.E."/>
            <person name="van Eijk R."/>
            <person name="Schleper C."/>
            <person name="Guy L."/>
            <person name="Ettema T.J."/>
        </authorList>
    </citation>
    <scope>NUCLEOTIDE SEQUENCE</scope>
</reference>
<sequence>MDAWDVWATMVDDFVDWVVTSVVDIFAFLR</sequence>
<dbReference type="AlphaFoldDB" id="A0A0F9PVN5"/>
<dbReference type="PROSITE" id="PS51229">
    <property type="entry name" value="DCUN1"/>
    <property type="match status" value="1"/>
</dbReference>
<accession>A0A0F9PVN5</accession>
<dbReference type="EMBL" id="LAZR01002536">
    <property type="protein sequence ID" value="KKN28767.1"/>
    <property type="molecule type" value="Genomic_DNA"/>
</dbReference>
<evidence type="ECO:0000313" key="2">
    <source>
        <dbReference type="EMBL" id="KKN28767.1"/>
    </source>
</evidence>
<organism evidence="2">
    <name type="scientific">marine sediment metagenome</name>
    <dbReference type="NCBI Taxonomy" id="412755"/>
    <lineage>
        <taxon>unclassified sequences</taxon>
        <taxon>metagenomes</taxon>
        <taxon>ecological metagenomes</taxon>
    </lineage>
</organism>
<protein>
    <recommendedName>
        <fullName evidence="1">DCUN1 domain-containing protein</fullName>
    </recommendedName>
</protein>